<dbReference type="Proteomes" id="UP000594638">
    <property type="component" value="Unassembled WGS sequence"/>
</dbReference>
<dbReference type="PANTHER" id="PTHR33592:SF10">
    <property type="entry name" value="TRANSMEMBRANE PROTEIN"/>
    <property type="match status" value="1"/>
</dbReference>
<dbReference type="AlphaFoldDB" id="A0A8S0RI58"/>
<sequence length="118" mass="12474">MGHLVLPSLQRRPVRPPSPNGCTWVGESGGRPCRSSISEKNFAGRSVVGPLPPPPLAADNAYFLSQNALLPSADCSSSSTLLLLTAGGWFDLESEVVWCFWNGGTQVGEVVFNTSLTG</sequence>
<dbReference type="Gramene" id="OE9A008279T1">
    <property type="protein sequence ID" value="OE9A008279C1"/>
    <property type="gene ID" value="OE9A008279"/>
</dbReference>
<feature type="region of interest" description="Disordered" evidence="1">
    <location>
        <begin position="1"/>
        <end position="25"/>
    </location>
</feature>
<keyword evidence="3" id="KW-1185">Reference proteome</keyword>
<organism evidence="2 3">
    <name type="scientific">Olea europaea subsp. europaea</name>
    <dbReference type="NCBI Taxonomy" id="158383"/>
    <lineage>
        <taxon>Eukaryota</taxon>
        <taxon>Viridiplantae</taxon>
        <taxon>Streptophyta</taxon>
        <taxon>Embryophyta</taxon>
        <taxon>Tracheophyta</taxon>
        <taxon>Spermatophyta</taxon>
        <taxon>Magnoliopsida</taxon>
        <taxon>eudicotyledons</taxon>
        <taxon>Gunneridae</taxon>
        <taxon>Pentapetalae</taxon>
        <taxon>asterids</taxon>
        <taxon>lamiids</taxon>
        <taxon>Lamiales</taxon>
        <taxon>Oleaceae</taxon>
        <taxon>Oleeae</taxon>
        <taxon>Olea</taxon>
    </lineage>
</organism>
<dbReference type="OrthoDB" id="907209at2759"/>
<evidence type="ECO:0000313" key="2">
    <source>
        <dbReference type="EMBL" id="CAA2979389.1"/>
    </source>
</evidence>
<gene>
    <name evidence="2" type="ORF">OLEA9_A008279</name>
</gene>
<reference evidence="2 3" key="1">
    <citation type="submission" date="2019-12" db="EMBL/GenBank/DDBJ databases">
        <authorList>
            <person name="Alioto T."/>
            <person name="Alioto T."/>
            <person name="Gomez Garrido J."/>
        </authorList>
    </citation>
    <scope>NUCLEOTIDE SEQUENCE [LARGE SCALE GENOMIC DNA]</scope>
</reference>
<protein>
    <submittedName>
        <fullName evidence="2">Uncharacterized protein</fullName>
    </submittedName>
</protein>
<evidence type="ECO:0000256" key="1">
    <source>
        <dbReference type="SAM" id="MobiDB-lite"/>
    </source>
</evidence>
<dbReference type="PANTHER" id="PTHR33592">
    <property type="entry name" value="TRANSMEMBRANE PROTEIN"/>
    <property type="match status" value="1"/>
</dbReference>
<name>A0A8S0RI58_OLEEU</name>
<proteinExistence type="predicted"/>
<dbReference type="EMBL" id="CACTIH010003628">
    <property type="protein sequence ID" value="CAA2979389.1"/>
    <property type="molecule type" value="Genomic_DNA"/>
</dbReference>
<evidence type="ECO:0000313" key="3">
    <source>
        <dbReference type="Proteomes" id="UP000594638"/>
    </source>
</evidence>
<accession>A0A8S0RI58</accession>
<comment type="caution">
    <text evidence="2">The sequence shown here is derived from an EMBL/GenBank/DDBJ whole genome shotgun (WGS) entry which is preliminary data.</text>
</comment>